<comment type="caution">
    <text evidence="2">The sequence shown here is derived from an EMBL/GenBank/DDBJ whole genome shotgun (WGS) entry which is preliminary data.</text>
</comment>
<organism evidence="2 3">
    <name type="scientific">Virgibacillus litoralis</name>
    <dbReference type="NCBI Taxonomy" id="578221"/>
    <lineage>
        <taxon>Bacteria</taxon>
        <taxon>Bacillati</taxon>
        <taxon>Bacillota</taxon>
        <taxon>Bacilli</taxon>
        <taxon>Bacillales</taxon>
        <taxon>Bacillaceae</taxon>
        <taxon>Virgibacillus</taxon>
    </lineage>
</organism>
<name>A0ABS4HC34_9BACI</name>
<sequence>MQCSSCGQQTAEGKFCTNCGAELGKDDRYEAVADSTVSTSPSTNQNPNETVEKLKTTGSNFGHFFVTLVKNPSEAKKANGSDMSSGIITFVLFSLVIALSYHLILSTIQIGFFMQITFLDSFILPFIIFTILYLLIAGLTFAGAKLSVQAVTFPDVIAKYGAYLVPFLLLFTAGILFWLIGITSIAGLLLLLSILSTLLIAPTFILVEQTPNGFDRIYVLIGLHIIILLVFGFFIQSFMDSMLGNFMNMMFNSGF</sequence>
<feature type="transmembrane region" description="Helical" evidence="1">
    <location>
        <begin position="186"/>
        <end position="205"/>
    </location>
</feature>
<keyword evidence="1" id="KW-0472">Membrane</keyword>
<feature type="transmembrane region" description="Helical" evidence="1">
    <location>
        <begin position="217"/>
        <end position="239"/>
    </location>
</feature>
<dbReference type="RefSeq" id="WP_209480034.1">
    <property type="nucleotide sequence ID" value="NZ_JAGGKK010000006.1"/>
</dbReference>
<accession>A0ABS4HC34</accession>
<evidence type="ECO:0000256" key="1">
    <source>
        <dbReference type="SAM" id="Phobius"/>
    </source>
</evidence>
<evidence type="ECO:0000313" key="2">
    <source>
        <dbReference type="EMBL" id="MBP1948465.1"/>
    </source>
</evidence>
<protein>
    <recommendedName>
        <fullName evidence="4">Zinc ribbon domain-containing protein</fullName>
    </recommendedName>
</protein>
<gene>
    <name evidence="2" type="ORF">J2Z82_001401</name>
</gene>
<keyword evidence="1" id="KW-1133">Transmembrane helix</keyword>
<evidence type="ECO:0000313" key="3">
    <source>
        <dbReference type="Proteomes" id="UP001519328"/>
    </source>
</evidence>
<feature type="transmembrane region" description="Helical" evidence="1">
    <location>
        <begin position="86"/>
        <end position="110"/>
    </location>
</feature>
<keyword evidence="3" id="KW-1185">Reference proteome</keyword>
<proteinExistence type="predicted"/>
<evidence type="ECO:0008006" key="4">
    <source>
        <dbReference type="Google" id="ProtNLM"/>
    </source>
</evidence>
<dbReference type="Proteomes" id="UP001519328">
    <property type="component" value="Unassembled WGS sequence"/>
</dbReference>
<feature type="transmembrane region" description="Helical" evidence="1">
    <location>
        <begin position="122"/>
        <end position="148"/>
    </location>
</feature>
<feature type="transmembrane region" description="Helical" evidence="1">
    <location>
        <begin position="160"/>
        <end position="180"/>
    </location>
</feature>
<keyword evidence="1" id="KW-0812">Transmembrane</keyword>
<reference evidence="2 3" key="1">
    <citation type="submission" date="2021-03" db="EMBL/GenBank/DDBJ databases">
        <title>Genomic Encyclopedia of Type Strains, Phase IV (KMG-IV): sequencing the most valuable type-strain genomes for metagenomic binning, comparative biology and taxonomic classification.</title>
        <authorList>
            <person name="Goeker M."/>
        </authorList>
    </citation>
    <scope>NUCLEOTIDE SEQUENCE [LARGE SCALE GENOMIC DNA]</scope>
    <source>
        <strain evidence="2 3">DSM 21085</strain>
    </source>
</reference>
<dbReference type="EMBL" id="JAGGKK010000006">
    <property type="protein sequence ID" value="MBP1948465.1"/>
    <property type="molecule type" value="Genomic_DNA"/>
</dbReference>